<proteinExistence type="inferred from homology"/>
<comment type="subcellular location">
    <subcellularLocation>
        <location evidence="1">Nucleus</location>
    </subcellularLocation>
</comment>
<dbReference type="Gene3D" id="1.10.10.10">
    <property type="entry name" value="Winged helix-like DNA-binding domain superfamily/Winged helix DNA-binding domain"/>
    <property type="match status" value="1"/>
</dbReference>
<sequence>MWQRESIIRHCRVATLAMPFSDAGNNEALSEDALLDANNLTSTTYMDKLYTMLEQCPKSVASWTPNGTAFVVYDTAELEATILPQFFKPIKFESFARHLSSYGFRKIKAVVNNSELFAFRHTSFVRGQSDQVHAIRRRRRHRHTEGTSTNGGDTAHPAPTGLTAVGLQDLRDAINQLRSDMAETKAMVHTLMSLDSLDGTPNPPS</sequence>
<dbReference type="SUPFAM" id="SSF46785">
    <property type="entry name" value="Winged helix' DNA-binding domain"/>
    <property type="match status" value="1"/>
</dbReference>
<comment type="similarity">
    <text evidence="4">Belongs to the HSF family.</text>
</comment>
<dbReference type="EMBL" id="VJMJ01000088">
    <property type="protein sequence ID" value="KAF0736627.1"/>
    <property type="molecule type" value="Genomic_DNA"/>
</dbReference>
<evidence type="ECO:0000259" key="6">
    <source>
        <dbReference type="SMART" id="SM00415"/>
    </source>
</evidence>
<dbReference type="GO" id="GO:0003700">
    <property type="term" value="F:DNA-binding transcription factor activity"/>
    <property type="evidence" value="ECO:0007669"/>
    <property type="project" value="InterPro"/>
</dbReference>
<organism evidence="7 8">
    <name type="scientific">Aphanomyces euteiches</name>
    <dbReference type="NCBI Taxonomy" id="100861"/>
    <lineage>
        <taxon>Eukaryota</taxon>
        <taxon>Sar</taxon>
        <taxon>Stramenopiles</taxon>
        <taxon>Oomycota</taxon>
        <taxon>Saprolegniomycetes</taxon>
        <taxon>Saprolegniales</taxon>
        <taxon>Verrucalvaceae</taxon>
        <taxon>Aphanomyces</taxon>
    </lineage>
</organism>
<dbReference type="AlphaFoldDB" id="A0A6G0X958"/>
<evidence type="ECO:0000256" key="3">
    <source>
        <dbReference type="ARBA" id="ARBA00023242"/>
    </source>
</evidence>
<dbReference type="InterPro" id="IPR036388">
    <property type="entry name" value="WH-like_DNA-bd_sf"/>
</dbReference>
<feature type="domain" description="HSF-type DNA-binding" evidence="6">
    <location>
        <begin position="41"/>
        <end position="138"/>
    </location>
</feature>
<feature type="region of interest" description="Disordered" evidence="5">
    <location>
        <begin position="130"/>
        <end position="159"/>
    </location>
</feature>
<evidence type="ECO:0000256" key="5">
    <source>
        <dbReference type="SAM" id="MobiDB-lite"/>
    </source>
</evidence>
<gene>
    <name evidence="7" type="ORF">Ae201684_007077</name>
</gene>
<dbReference type="VEuPathDB" id="FungiDB:AeMF1_018300"/>
<dbReference type="Pfam" id="PF00447">
    <property type="entry name" value="HSF_DNA-bind"/>
    <property type="match status" value="1"/>
</dbReference>
<evidence type="ECO:0000313" key="8">
    <source>
        <dbReference type="Proteomes" id="UP000481153"/>
    </source>
</evidence>
<keyword evidence="2" id="KW-0238">DNA-binding</keyword>
<comment type="caution">
    <text evidence="7">The sequence shown here is derived from an EMBL/GenBank/DDBJ whole genome shotgun (WGS) entry which is preliminary data.</text>
</comment>
<keyword evidence="8" id="KW-1185">Reference proteome</keyword>
<dbReference type="SMART" id="SM00415">
    <property type="entry name" value="HSF"/>
    <property type="match status" value="1"/>
</dbReference>
<protein>
    <recommendedName>
        <fullName evidence="6">HSF-type DNA-binding domain-containing protein</fullName>
    </recommendedName>
</protein>
<evidence type="ECO:0000256" key="1">
    <source>
        <dbReference type="ARBA" id="ARBA00004123"/>
    </source>
</evidence>
<dbReference type="Proteomes" id="UP000481153">
    <property type="component" value="Unassembled WGS sequence"/>
</dbReference>
<accession>A0A6G0X958</accession>
<dbReference type="GO" id="GO:0005634">
    <property type="term" value="C:nucleus"/>
    <property type="evidence" value="ECO:0007669"/>
    <property type="project" value="UniProtKB-SubCell"/>
</dbReference>
<dbReference type="PANTHER" id="PTHR10015:SF206">
    <property type="entry name" value="HSF-TYPE DNA-BINDING DOMAIN-CONTAINING PROTEIN"/>
    <property type="match status" value="1"/>
</dbReference>
<name>A0A6G0X958_9STRA</name>
<dbReference type="GO" id="GO:0043565">
    <property type="term" value="F:sequence-specific DNA binding"/>
    <property type="evidence" value="ECO:0007669"/>
    <property type="project" value="InterPro"/>
</dbReference>
<dbReference type="PANTHER" id="PTHR10015">
    <property type="entry name" value="HEAT SHOCK TRANSCRIPTION FACTOR"/>
    <property type="match status" value="1"/>
</dbReference>
<feature type="compositionally biased region" description="Basic residues" evidence="5">
    <location>
        <begin position="134"/>
        <end position="143"/>
    </location>
</feature>
<dbReference type="InterPro" id="IPR036390">
    <property type="entry name" value="WH_DNA-bd_sf"/>
</dbReference>
<dbReference type="InterPro" id="IPR000232">
    <property type="entry name" value="HSF_DNA-bd"/>
</dbReference>
<evidence type="ECO:0000313" key="7">
    <source>
        <dbReference type="EMBL" id="KAF0736627.1"/>
    </source>
</evidence>
<reference evidence="7 8" key="1">
    <citation type="submission" date="2019-07" db="EMBL/GenBank/DDBJ databases">
        <title>Genomics analysis of Aphanomyces spp. identifies a new class of oomycete effector associated with host adaptation.</title>
        <authorList>
            <person name="Gaulin E."/>
        </authorList>
    </citation>
    <scope>NUCLEOTIDE SEQUENCE [LARGE SCALE GENOMIC DNA]</scope>
    <source>
        <strain evidence="7 8">ATCC 201684</strain>
    </source>
</reference>
<evidence type="ECO:0000256" key="4">
    <source>
        <dbReference type="RuleBase" id="RU004020"/>
    </source>
</evidence>
<evidence type="ECO:0000256" key="2">
    <source>
        <dbReference type="ARBA" id="ARBA00023125"/>
    </source>
</evidence>
<keyword evidence="3" id="KW-0539">Nucleus</keyword>